<name>A0ABQ7QNT4_PLUXY</name>
<keyword evidence="6" id="KW-1185">Reference proteome</keyword>
<dbReference type="InterPro" id="IPR036871">
    <property type="entry name" value="PX_dom_sf"/>
</dbReference>
<dbReference type="InterPro" id="IPR001683">
    <property type="entry name" value="PX_dom"/>
</dbReference>
<evidence type="ECO:0000259" key="4">
    <source>
        <dbReference type="PROSITE" id="PS50195"/>
    </source>
</evidence>
<dbReference type="Gene3D" id="3.30.1520.10">
    <property type="entry name" value="Phox-like domain"/>
    <property type="match status" value="1"/>
</dbReference>
<organism evidence="5 6">
    <name type="scientific">Plutella xylostella</name>
    <name type="common">Diamondback moth</name>
    <name type="synonym">Plutella maculipennis</name>
    <dbReference type="NCBI Taxonomy" id="51655"/>
    <lineage>
        <taxon>Eukaryota</taxon>
        <taxon>Metazoa</taxon>
        <taxon>Ecdysozoa</taxon>
        <taxon>Arthropoda</taxon>
        <taxon>Hexapoda</taxon>
        <taxon>Insecta</taxon>
        <taxon>Pterygota</taxon>
        <taxon>Neoptera</taxon>
        <taxon>Endopterygota</taxon>
        <taxon>Lepidoptera</taxon>
        <taxon>Glossata</taxon>
        <taxon>Ditrysia</taxon>
        <taxon>Yponomeutoidea</taxon>
        <taxon>Plutellidae</taxon>
        <taxon>Plutella</taxon>
    </lineage>
</organism>
<feature type="compositionally biased region" description="Polar residues" evidence="3">
    <location>
        <begin position="21"/>
        <end position="30"/>
    </location>
</feature>
<feature type="region of interest" description="Disordered" evidence="3">
    <location>
        <begin position="1"/>
        <end position="47"/>
    </location>
</feature>
<dbReference type="Proteomes" id="UP000823941">
    <property type="component" value="Chromosome 11"/>
</dbReference>
<dbReference type="PANTHER" id="PTHR22999:SF23">
    <property type="entry name" value="SORTING NEXIN-16"/>
    <property type="match status" value="1"/>
</dbReference>
<evidence type="ECO:0000313" key="5">
    <source>
        <dbReference type="EMBL" id="KAG7306708.1"/>
    </source>
</evidence>
<protein>
    <recommendedName>
        <fullName evidence="4">PX domain-containing protein</fullName>
    </recommendedName>
</protein>
<reference evidence="5 6" key="1">
    <citation type="submission" date="2021-06" db="EMBL/GenBank/DDBJ databases">
        <title>A haploid diamondback moth (Plutella xylostella L.) genome assembly resolves 31 chromosomes and identifies a diamide resistance mutation.</title>
        <authorList>
            <person name="Ward C.M."/>
            <person name="Perry K.D."/>
            <person name="Baker G."/>
            <person name="Powis K."/>
            <person name="Heckel D.G."/>
            <person name="Baxter S.W."/>
        </authorList>
    </citation>
    <scope>NUCLEOTIDE SEQUENCE [LARGE SCALE GENOMIC DNA]</scope>
    <source>
        <strain evidence="5 6">LV</strain>
        <tissue evidence="5">Single pupa</tissue>
    </source>
</reference>
<feature type="domain" description="PX" evidence="4">
    <location>
        <begin position="124"/>
        <end position="255"/>
    </location>
</feature>
<evidence type="ECO:0000256" key="2">
    <source>
        <dbReference type="ARBA" id="ARBA00022490"/>
    </source>
</evidence>
<dbReference type="Pfam" id="PF00787">
    <property type="entry name" value="PX"/>
    <property type="match status" value="1"/>
</dbReference>
<dbReference type="InterPro" id="IPR051837">
    <property type="entry name" value="SortingNexin/PXDomain-PKLike"/>
</dbReference>
<keyword evidence="2" id="KW-0963">Cytoplasm</keyword>
<dbReference type="PANTHER" id="PTHR22999">
    <property type="entry name" value="PX SERINE/THREONINE KINASE PXK"/>
    <property type="match status" value="1"/>
</dbReference>
<sequence>MDTVQNRMAIKAQLKTKSFRDTMNNDIHSTSSDEHSPPPRHPHNADTISRFNSIYSANYNESAASDNEILDGPRRIPQKMIRRNHHKSMGNINDTSFIEEERNLNRVQNSLSNLDITRKATKKYETFQIPIVGYEVMEERARFTIYKLKVEDNKRDHSWLVFRRYTDFVRLYSRLKSEQLNITLPLPGKRWFRDNFDPQFLDDRVRGLQVFVNAIVKKLPNHPVVREFFCLDEPPQVYSYQPEVQAVYGALEDSISSLKQQVKQRDATITHLQTRLAWLEAQVAGCSNCSTKIGAQSV</sequence>
<accession>A0ABQ7QNT4</accession>
<gene>
    <name evidence="5" type="ORF">JYU34_008133</name>
</gene>
<dbReference type="EMBL" id="JAHIBW010000011">
    <property type="protein sequence ID" value="KAG7306708.1"/>
    <property type="molecule type" value="Genomic_DNA"/>
</dbReference>
<comment type="subcellular location">
    <subcellularLocation>
        <location evidence="1">Cytoplasm</location>
    </subcellularLocation>
</comment>
<evidence type="ECO:0000256" key="3">
    <source>
        <dbReference type="SAM" id="MobiDB-lite"/>
    </source>
</evidence>
<evidence type="ECO:0000313" key="6">
    <source>
        <dbReference type="Proteomes" id="UP000823941"/>
    </source>
</evidence>
<proteinExistence type="predicted"/>
<dbReference type="SMART" id="SM00312">
    <property type="entry name" value="PX"/>
    <property type="match status" value="1"/>
</dbReference>
<dbReference type="SUPFAM" id="SSF64268">
    <property type="entry name" value="PX domain"/>
    <property type="match status" value="1"/>
</dbReference>
<dbReference type="PROSITE" id="PS50195">
    <property type="entry name" value="PX"/>
    <property type="match status" value="1"/>
</dbReference>
<comment type="caution">
    <text evidence="5">The sequence shown here is derived from an EMBL/GenBank/DDBJ whole genome shotgun (WGS) entry which is preliminary data.</text>
</comment>
<evidence type="ECO:0000256" key="1">
    <source>
        <dbReference type="ARBA" id="ARBA00004496"/>
    </source>
</evidence>